<dbReference type="Proteomes" id="UP000241899">
    <property type="component" value="Unassembled WGS sequence"/>
</dbReference>
<keyword evidence="3" id="KW-1185">Reference proteome</keyword>
<dbReference type="SUPFAM" id="SSF51695">
    <property type="entry name" value="PLC-like phosphodiesterases"/>
    <property type="match status" value="1"/>
</dbReference>
<accession>A0A2T4JJG8</accession>
<name>A0A2T4JJG8_9RHOB</name>
<protein>
    <submittedName>
        <fullName evidence="2">Phosphodiesterase</fullName>
    </submittedName>
</protein>
<dbReference type="Gene3D" id="3.20.20.190">
    <property type="entry name" value="Phosphatidylinositol (PI) phosphodiesterase"/>
    <property type="match status" value="1"/>
</dbReference>
<dbReference type="InterPro" id="IPR030395">
    <property type="entry name" value="GP_PDE_dom"/>
</dbReference>
<organism evidence="2 3">
    <name type="scientific">Phaeovulum veldkampii DSM 11550</name>
    <dbReference type="NCBI Taxonomy" id="1185920"/>
    <lineage>
        <taxon>Bacteria</taxon>
        <taxon>Pseudomonadati</taxon>
        <taxon>Pseudomonadota</taxon>
        <taxon>Alphaproteobacteria</taxon>
        <taxon>Rhodobacterales</taxon>
        <taxon>Paracoccaceae</taxon>
        <taxon>Phaeovulum</taxon>
    </lineage>
</organism>
<proteinExistence type="predicted"/>
<reference evidence="2 3" key="1">
    <citation type="submission" date="2018-03" db="EMBL/GenBank/DDBJ databases">
        <title>Rhodobacter veldkampii.</title>
        <authorList>
            <person name="Meyer T.E."/>
            <person name="Miller S."/>
            <person name="Lodha T."/>
            <person name="Gandham S."/>
            <person name="Chintalapati S."/>
            <person name="Chintalapati V.R."/>
        </authorList>
    </citation>
    <scope>NUCLEOTIDE SEQUENCE [LARGE SCALE GENOMIC DNA]</scope>
    <source>
        <strain evidence="2 3">DSM 11550</strain>
    </source>
</reference>
<dbReference type="GO" id="GO:0006629">
    <property type="term" value="P:lipid metabolic process"/>
    <property type="evidence" value="ECO:0007669"/>
    <property type="project" value="InterPro"/>
</dbReference>
<dbReference type="Pfam" id="PF03009">
    <property type="entry name" value="GDPD"/>
    <property type="match status" value="1"/>
</dbReference>
<evidence type="ECO:0000259" key="1">
    <source>
        <dbReference type="PROSITE" id="PS51704"/>
    </source>
</evidence>
<dbReference type="PANTHER" id="PTHR46211">
    <property type="entry name" value="GLYCEROPHOSPHORYL DIESTER PHOSPHODIESTERASE"/>
    <property type="match status" value="1"/>
</dbReference>
<sequence length="258" mass="28627">MRVNLPAEFLVRPIAHRAWHDLAKGRPENSLAAVRAAVAVGYGIEIDVQPSSDGVPMVFHDDDLERMTGVKGLIRERTAAELAELRLAGTGEKIPTLDEVLNAVSRRVPLLIEIKDQDGALGHKVGPLEVAVAQALRNYRDQVAVMSFNPYALMAVRHENRGLPLGLVTCTFKPEDWPGVPTERLDQLRRMEDWETNLIAAGFVSHEWTDLRAKQVAEIKMRGAKILAWTVRNMSEDRTARTVAHNVTFEGYAAPLLG</sequence>
<dbReference type="PANTHER" id="PTHR46211:SF1">
    <property type="entry name" value="GLYCEROPHOSPHODIESTER PHOSPHODIESTERASE, CYTOPLASMIC"/>
    <property type="match status" value="1"/>
</dbReference>
<gene>
    <name evidence="2" type="ORF">C5F46_06615</name>
</gene>
<comment type="caution">
    <text evidence="2">The sequence shown here is derived from an EMBL/GenBank/DDBJ whole genome shotgun (WGS) entry which is preliminary data.</text>
</comment>
<dbReference type="GO" id="GO:0008081">
    <property type="term" value="F:phosphoric diester hydrolase activity"/>
    <property type="evidence" value="ECO:0007669"/>
    <property type="project" value="InterPro"/>
</dbReference>
<evidence type="ECO:0000313" key="2">
    <source>
        <dbReference type="EMBL" id="PTE18046.1"/>
    </source>
</evidence>
<dbReference type="EMBL" id="PZKF01000011">
    <property type="protein sequence ID" value="PTE18046.1"/>
    <property type="molecule type" value="Genomic_DNA"/>
</dbReference>
<evidence type="ECO:0000313" key="3">
    <source>
        <dbReference type="Proteomes" id="UP000241899"/>
    </source>
</evidence>
<dbReference type="RefSeq" id="WP_107324576.1">
    <property type="nucleotide sequence ID" value="NZ_NHSP01000054.1"/>
</dbReference>
<dbReference type="PROSITE" id="PS51704">
    <property type="entry name" value="GP_PDE"/>
    <property type="match status" value="1"/>
</dbReference>
<dbReference type="OrthoDB" id="384721at2"/>
<feature type="domain" description="GP-PDE" evidence="1">
    <location>
        <begin position="11"/>
        <end position="258"/>
    </location>
</feature>
<dbReference type="AlphaFoldDB" id="A0A2T4JJG8"/>
<dbReference type="InterPro" id="IPR017946">
    <property type="entry name" value="PLC-like_Pdiesterase_TIM-brl"/>
</dbReference>